<name>A0AAX2H0B4_9FLAO</name>
<dbReference type="EMBL" id="LT906449">
    <property type="protein sequence ID" value="SNV06945.1"/>
    <property type="molecule type" value="Genomic_DNA"/>
</dbReference>
<reference evidence="1 2" key="1">
    <citation type="submission" date="2017-06" db="EMBL/GenBank/DDBJ databases">
        <authorList>
            <consortium name="Pathogen Informatics"/>
        </authorList>
    </citation>
    <scope>NUCLEOTIDE SEQUENCE [LARGE SCALE GENOMIC DNA]</scope>
    <source>
        <strain evidence="1 2">NCTC12947</strain>
    </source>
</reference>
<dbReference type="AlphaFoldDB" id="A0AAX2H0B4"/>
<sequence>MLISYILYSNVYTLKISILSLDKGNKGKFKLLL</sequence>
<proteinExistence type="predicted"/>
<dbReference type="Proteomes" id="UP000215539">
    <property type="component" value="Chromosome 1"/>
</dbReference>
<accession>A0AAX2H0B4</accession>
<organism evidence="1 2">
    <name type="scientific">Capnocytophaga haemolytica</name>
    <dbReference type="NCBI Taxonomy" id="45243"/>
    <lineage>
        <taxon>Bacteria</taxon>
        <taxon>Pseudomonadati</taxon>
        <taxon>Bacteroidota</taxon>
        <taxon>Flavobacteriia</taxon>
        <taxon>Flavobacteriales</taxon>
        <taxon>Flavobacteriaceae</taxon>
        <taxon>Capnocytophaga</taxon>
    </lineage>
</organism>
<protein>
    <submittedName>
        <fullName evidence="1">Uncharacterized protein</fullName>
    </submittedName>
</protein>
<evidence type="ECO:0000313" key="2">
    <source>
        <dbReference type="Proteomes" id="UP000215539"/>
    </source>
</evidence>
<evidence type="ECO:0000313" key="1">
    <source>
        <dbReference type="EMBL" id="SNV06945.1"/>
    </source>
</evidence>
<gene>
    <name evidence="1" type="ORF">SAMEA44541418_00831</name>
</gene>